<dbReference type="AlphaFoldDB" id="A0A1T4XHM8"/>
<dbReference type="NCBIfam" id="TIGR01509">
    <property type="entry name" value="HAD-SF-IA-v3"/>
    <property type="match status" value="1"/>
</dbReference>
<dbReference type="GO" id="GO:0000287">
    <property type="term" value="F:magnesium ion binding"/>
    <property type="evidence" value="ECO:0007669"/>
    <property type="project" value="TreeGrafter"/>
</dbReference>
<dbReference type="PRINTS" id="PR00413">
    <property type="entry name" value="HADHALOGNASE"/>
</dbReference>
<dbReference type="PANTHER" id="PTHR10000:SF25">
    <property type="entry name" value="PHOSPHATASE YKRA-RELATED"/>
    <property type="match status" value="1"/>
</dbReference>
<dbReference type="GO" id="GO:0016791">
    <property type="term" value="F:phosphatase activity"/>
    <property type="evidence" value="ECO:0007669"/>
    <property type="project" value="TreeGrafter"/>
</dbReference>
<protein>
    <submittedName>
        <fullName evidence="1">Cof subfamily of IIB subfamily of haloacid dehalogenase superfamily/haloacid dehalogenase superfamily, subfamily IA, variant 3 with third motif having DD or ED</fullName>
    </submittedName>
</protein>
<keyword evidence="2" id="KW-1185">Reference proteome</keyword>
<proteinExistence type="predicted"/>
<dbReference type="InterPro" id="IPR041492">
    <property type="entry name" value="HAD_2"/>
</dbReference>
<dbReference type="PANTHER" id="PTHR10000">
    <property type="entry name" value="PHOSPHOSERINE PHOSPHATASE"/>
    <property type="match status" value="1"/>
</dbReference>
<dbReference type="Gene3D" id="3.40.50.1000">
    <property type="entry name" value="HAD superfamily/HAD-like"/>
    <property type="match status" value="2"/>
</dbReference>
<dbReference type="STRING" id="745368.SAMN02745178_01848"/>
<dbReference type="SUPFAM" id="SSF56784">
    <property type="entry name" value="HAD-like"/>
    <property type="match status" value="2"/>
</dbReference>
<dbReference type="InterPro" id="IPR000150">
    <property type="entry name" value="Cof"/>
</dbReference>
<dbReference type="EMBL" id="FUYF01000010">
    <property type="protein sequence ID" value="SKA88625.1"/>
    <property type="molecule type" value="Genomic_DNA"/>
</dbReference>
<dbReference type="PROSITE" id="PS01229">
    <property type="entry name" value="COF_2"/>
    <property type="match status" value="1"/>
</dbReference>
<sequence length="477" mass="52924">MKPIKAVIFDMDGVLIDSEPVYLHHQYTHLKSLYPWITLESMYPLVGISGQEYMPFMAKLCRRTDDAAFRQEMDAMNAGCQVYYPDILRKEVRPLLHELKQMGLQVALASSSSRECIEQVLTQCKIRELFDCIVSGHEFTHSKPDPEIYRFTMDKLKRRPEECLIVEDSTYGVQAGTAAGGVVAALRDERFPFDQRAAQLHIDSLAELPALAACGGKRIRAAFFDVDGTLITVGGHRMPPGVAPALQALQRSGVQVFLCTGRHALEIEEENMLPGITVDGAVYMNGQLCELQGQIVRETPIPAGDLSALKQFLQKKNCSCIFLEKDRMYANCVDSRMETEQAKIGTAVPAVRDISDLENRRIYQVIPFVNEEEEEELLRQMPHCRTKRWGDAVVDLMSRSGGKENGIRALCAAIGITTEETIAFGDADNDLEMLQLAGIGVAMGNALPQVRACADMVTDTVENDGIAHALQKLKLIG</sequence>
<dbReference type="Gene3D" id="1.10.150.240">
    <property type="entry name" value="Putative phosphatase, domain 2"/>
    <property type="match status" value="1"/>
</dbReference>
<dbReference type="GO" id="GO:0005829">
    <property type="term" value="C:cytosol"/>
    <property type="evidence" value="ECO:0007669"/>
    <property type="project" value="TreeGrafter"/>
</dbReference>
<name>A0A1T4XHM8_9FIRM</name>
<organism evidence="1 2">
    <name type="scientific">Gemmiger formicilis</name>
    <dbReference type="NCBI Taxonomy" id="745368"/>
    <lineage>
        <taxon>Bacteria</taxon>
        <taxon>Bacillati</taxon>
        <taxon>Bacillota</taxon>
        <taxon>Clostridia</taxon>
        <taxon>Eubacteriales</taxon>
        <taxon>Gemmiger</taxon>
    </lineage>
</organism>
<dbReference type="Pfam" id="PF13419">
    <property type="entry name" value="HAD_2"/>
    <property type="match status" value="1"/>
</dbReference>
<evidence type="ECO:0000313" key="1">
    <source>
        <dbReference type="EMBL" id="SKA88625.1"/>
    </source>
</evidence>
<reference evidence="1 2" key="1">
    <citation type="submission" date="2017-02" db="EMBL/GenBank/DDBJ databases">
        <authorList>
            <person name="Peterson S.W."/>
        </authorList>
    </citation>
    <scope>NUCLEOTIDE SEQUENCE [LARGE SCALE GENOMIC DNA]</scope>
    <source>
        <strain evidence="1 2">ATCC 27749</strain>
    </source>
</reference>
<dbReference type="SFLD" id="SFLDG01129">
    <property type="entry name" value="C1.5:_HAD__Beta-PGM__Phosphata"/>
    <property type="match status" value="1"/>
</dbReference>
<dbReference type="SFLD" id="SFLDG01140">
    <property type="entry name" value="C2.B:_Phosphomannomutase_and_P"/>
    <property type="match status" value="1"/>
</dbReference>
<dbReference type="SFLD" id="SFLDS00003">
    <property type="entry name" value="Haloacid_Dehalogenase"/>
    <property type="match status" value="2"/>
</dbReference>
<dbReference type="RefSeq" id="WP_143402726.1">
    <property type="nucleotide sequence ID" value="NZ_FUYF01000010.1"/>
</dbReference>
<dbReference type="OrthoDB" id="9810101at2"/>
<dbReference type="Gene3D" id="3.30.1240.10">
    <property type="match status" value="1"/>
</dbReference>
<dbReference type="InterPro" id="IPR023198">
    <property type="entry name" value="PGP-like_dom2"/>
</dbReference>
<dbReference type="GeneID" id="93338305"/>
<dbReference type="Proteomes" id="UP000190286">
    <property type="component" value="Unassembled WGS sequence"/>
</dbReference>
<dbReference type="Pfam" id="PF08282">
    <property type="entry name" value="Hydrolase_3"/>
    <property type="match status" value="1"/>
</dbReference>
<dbReference type="InterPro" id="IPR036412">
    <property type="entry name" value="HAD-like_sf"/>
</dbReference>
<evidence type="ECO:0000313" key="2">
    <source>
        <dbReference type="Proteomes" id="UP000190286"/>
    </source>
</evidence>
<accession>A0A1T4XHM8</accession>
<dbReference type="InterPro" id="IPR006439">
    <property type="entry name" value="HAD-SF_hydro_IA"/>
</dbReference>
<dbReference type="NCBIfam" id="TIGR00099">
    <property type="entry name" value="Cof-subfamily"/>
    <property type="match status" value="1"/>
</dbReference>
<dbReference type="InterPro" id="IPR023214">
    <property type="entry name" value="HAD_sf"/>
</dbReference>
<dbReference type="SFLD" id="SFLDG01144">
    <property type="entry name" value="C2.B.4:_PGP_Like"/>
    <property type="match status" value="1"/>
</dbReference>
<gene>
    <name evidence="1" type="ORF">SAMN02745178_01848</name>
</gene>